<reference evidence="2 3" key="1">
    <citation type="submission" date="2021-02" db="EMBL/GenBank/DDBJ databases">
        <authorList>
            <person name="Ra J.-S."/>
        </authorList>
    </citation>
    <scope>NUCLEOTIDE SEQUENCE [LARGE SCALE GENOMIC DNA]</scope>
    <source>
        <strain evidence="2 3">MMS20-R1-14</strain>
    </source>
</reference>
<comment type="caution">
    <text evidence="2">The sequence shown here is derived from an EMBL/GenBank/DDBJ whole genome shotgun (WGS) entry which is preliminary data.</text>
</comment>
<accession>A0ABS2ITS5</accession>
<gene>
    <name evidence="2" type="ORF">JQX11_15530</name>
</gene>
<name>A0ABS2ITS5_9ACTN</name>
<protein>
    <submittedName>
        <fullName evidence="2">Uncharacterized protein</fullName>
    </submittedName>
</protein>
<organism evidence="2 3">
    <name type="scientific">Micromonospora humida</name>
    <dbReference type="NCBI Taxonomy" id="2809018"/>
    <lineage>
        <taxon>Bacteria</taxon>
        <taxon>Bacillati</taxon>
        <taxon>Actinomycetota</taxon>
        <taxon>Actinomycetes</taxon>
        <taxon>Micromonosporales</taxon>
        <taxon>Micromonosporaceae</taxon>
        <taxon>Micromonospora</taxon>
    </lineage>
</organism>
<sequence length="239" mass="24862">MRGDPDRNWPGSPEAGDDLPEHGFRHPMPNCRCSIRPGLTTPDRRVLHGCSYVADANGFTARILDVDLDHPPFTTPHRVHLAWNSANAAGQCGDTVTSEVTSTDPEDAVKAGSPHVRSAAWIVVSALALSACGGPARTEVDVEIRLNSCDTRKASCLALGLSEAEISLVDVDGQVIASGRSDDAGKLVLATGGAMGEARVVAVSPLIEGGRKEASLVLPHAGETTNITIMANGSSTSPP</sequence>
<evidence type="ECO:0000256" key="1">
    <source>
        <dbReference type="SAM" id="MobiDB-lite"/>
    </source>
</evidence>
<keyword evidence="3" id="KW-1185">Reference proteome</keyword>
<evidence type="ECO:0000313" key="2">
    <source>
        <dbReference type="EMBL" id="MBM7077737.1"/>
    </source>
</evidence>
<dbReference type="Proteomes" id="UP001518872">
    <property type="component" value="Unassembled WGS sequence"/>
</dbReference>
<evidence type="ECO:0000313" key="3">
    <source>
        <dbReference type="Proteomes" id="UP001518872"/>
    </source>
</evidence>
<feature type="region of interest" description="Disordered" evidence="1">
    <location>
        <begin position="1"/>
        <end position="26"/>
    </location>
</feature>
<dbReference type="EMBL" id="JAFEUC010000007">
    <property type="protein sequence ID" value="MBM7077737.1"/>
    <property type="molecule type" value="Genomic_DNA"/>
</dbReference>
<dbReference type="RefSeq" id="WP_204925681.1">
    <property type="nucleotide sequence ID" value="NZ_JAFEUC010000007.1"/>
</dbReference>
<proteinExistence type="predicted"/>